<dbReference type="EMBL" id="CP091139">
    <property type="protein sequence ID" value="UUT34785.1"/>
    <property type="molecule type" value="Genomic_DNA"/>
</dbReference>
<name>A0ABY5NHY8_9MICO</name>
<feature type="domain" description="FAD-binding" evidence="3">
    <location>
        <begin position="5"/>
        <end position="297"/>
    </location>
</feature>
<dbReference type="PANTHER" id="PTHR43004">
    <property type="entry name" value="TRK SYSTEM POTASSIUM UPTAKE PROTEIN"/>
    <property type="match status" value="1"/>
</dbReference>
<sequence>MTLEQDVFVVGAGPTGLACAALLARDGVGVTAITRYPGFANSPRAHIINQRTLEVFRDLGIHDRVVDAAMPASLMGQVVWAETLAGPEIARRRGWGAGAARLSDYAAASPCGVANIPQHVLEPILCDAARGFGADIRFDLELVSMRQDGDRVISVCRDRRTGEELEVVSRYAVGADGDNSAVCREIGFEVIGQAGLGHMVNYWVEADLTAYTAHRAGSLYQVFRPGGAEVTDNAMFVNVRPWDQWVVAVPYDPAIGADRSEEAATRVVRRYVGDDELPVRLIGASTWTINEMHAERCTSAAS</sequence>
<proteinExistence type="predicted"/>
<dbReference type="PANTHER" id="PTHR43004:SF8">
    <property type="entry name" value="FAD-BINDING DOMAIN-CONTAINING PROTEIN-RELATED"/>
    <property type="match status" value="1"/>
</dbReference>
<accession>A0ABY5NHY8</accession>
<evidence type="ECO:0000313" key="5">
    <source>
        <dbReference type="Proteomes" id="UP001054811"/>
    </source>
</evidence>
<keyword evidence="1" id="KW-0285">Flavoprotein</keyword>
<dbReference type="Gene3D" id="3.50.50.60">
    <property type="entry name" value="FAD/NAD(P)-binding domain"/>
    <property type="match status" value="1"/>
</dbReference>
<evidence type="ECO:0000313" key="4">
    <source>
        <dbReference type="EMBL" id="UUT34785.1"/>
    </source>
</evidence>
<keyword evidence="5" id="KW-1185">Reference proteome</keyword>
<evidence type="ECO:0000256" key="1">
    <source>
        <dbReference type="ARBA" id="ARBA00022630"/>
    </source>
</evidence>
<dbReference type="SUPFAM" id="SSF51905">
    <property type="entry name" value="FAD/NAD(P)-binding domain"/>
    <property type="match status" value="1"/>
</dbReference>
<dbReference type="PRINTS" id="PR00420">
    <property type="entry name" value="RNGMNOXGNASE"/>
</dbReference>
<reference evidence="4" key="1">
    <citation type="submission" date="2022-01" db="EMBL/GenBank/DDBJ databases">
        <title>Microbacterium eymi and Microbacterium rhizovicinus sp. nov., isolated from the rhizospheric soil of Elymus tsukushiensis, a plant native to the Dokdo Islands, Republic of Korea.</title>
        <authorList>
            <person name="Hwang Y.J."/>
        </authorList>
    </citation>
    <scope>NUCLEOTIDE SEQUENCE</scope>
    <source>
        <strain evidence="4">KUDC0405</strain>
    </source>
</reference>
<gene>
    <name evidence="4" type="ORF">L2X98_30500</name>
</gene>
<evidence type="ECO:0000256" key="2">
    <source>
        <dbReference type="ARBA" id="ARBA00022827"/>
    </source>
</evidence>
<protein>
    <submittedName>
        <fullName evidence="4">FAD-dependent monooxygenase</fullName>
    </submittedName>
</protein>
<dbReference type="GO" id="GO:0004497">
    <property type="term" value="F:monooxygenase activity"/>
    <property type="evidence" value="ECO:0007669"/>
    <property type="project" value="UniProtKB-KW"/>
</dbReference>
<dbReference type="InterPro" id="IPR036188">
    <property type="entry name" value="FAD/NAD-bd_sf"/>
</dbReference>
<dbReference type="Gene3D" id="3.30.9.10">
    <property type="entry name" value="D-Amino Acid Oxidase, subunit A, domain 2"/>
    <property type="match status" value="1"/>
</dbReference>
<dbReference type="InterPro" id="IPR002938">
    <property type="entry name" value="FAD-bd"/>
</dbReference>
<keyword evidence="4" id="KW-0560">Oxidoreductase</keyword>
<keyword evidence="4" id="KW-0503">Monooxygenase</keyword>
<evidence type="ECO:0000259" key="3">
    <source>
        <dbReference type="Pfam" id="PF01494"/>
    </source>
</evidence>
<dbReference type="Pfam" id="PF01494">
    <property type="entry name" value="FAD_binding_3"/>
    <property type="match status" value="1"/>
</dbReference>
<dbReference type="InterPro" id="IPR050641">
    <property type="entry name" value="RIFMO-like"/>
</dbReference>
<organism evidence="4 5">
    <name type="scientific">Microbacterium elymi</name>
    <dbReference type="NCBI Taxonomy" id="2909587"/>
    <lineage>
        <taxon>Bacteria</taxon>
        <taxon>Bacillati</taxon>
        <taxon>Actinomycetota</taxon>
        <taxon>Actinomycetes</taxon>
        <taxon>Micrococcales</taxon>
        <taxon>Microbacteriaceae</taxon>
        <taxon>Microbacterium</taxon>
    </lineage>
</organism>
<keyword evidence="2" id="KW-0274">FAD</keyword>
<dbReference type="Proteomes" id="UP001054811">
    <property type="component" value="Chromosome"/>
</dbReference>